<proteinExistence type="predicted"/>
<dbReference type="EMBL" id="FMWP01000107">
    <property type="protein sequence ID" value="SDA00719.1"/>
    <property type="molecule type" value="Genomic_DNA"/>
</dbReference>
<dbReference type="AlphaFoldDB" id="A0A2X0KAR8"/>
<reference evidence="2" key="1">
    <citation type="submission" date="2016-10" db="EMBL/GenBank/DDBJ databases">
        <authorList>
            <person name="Jeantristanb JTB J.-T."/>
            <person name="Ricardo R."/>
        </authorList>
    </citation>
    <scope>NUCLEOTIDE SEQUENCE [LARGE SCALE GENOMIC DNA]</scope>
</reference>
<accession>A0A2X0KAR8</accession>
<dbReference type="STRING" id="289078.A0A2X0KAR8"/>
<dbReference type="InterPro" id="IPR023375">
    <property type="entry name" value="ADC_dom_sf"/>
</dbReference>
<protein>
    <submittedName>
        <fullName evidence="1">BZ3500_MvSof-1268-A1-R1_Chr9g10802 protein</fullName>
    </submittedName>
</protein>
<dbReference type="Proteomes" id="UP000249723">
    <property type="component" value="Unassembled WGS sequence"/>
</dbReference>
<keyword evidence="2" id="KW-1185">Reference proteome</keyword>
<evidence type="ECO:0000313" key="1">
    <source>
        <dbReference type="EMBL" id="SDA00719.1"/>
    </source>
</evidence>
<dbReference type="SUPFAM" id="SSF160104">
    <property type="entry name" value="Acetoacetate decarboxylase-like"/>
    <property type="match status" value="1"/>
</dbReference>
<sequence length="274" mass="30648">MSSSELSLESTKRFHRVPIGFGPAPTPRQDHEGKRFDWSKAQAKTIDVTYTSDHAALDAILLDGYATDKSKDAVVLFEVMELRNLPWLNGRGYNTWGVYVANVVCLRTKKPYTGSYISVLFETFTDPITTGREARTAPISFGAEFMRLELSGLVDKPVEEAPAHHPRAWTHPTQSGILHHRYVPTVGQPGQHDASYTTWCPPPPGKAPVIAYQTVEKADLNSIRLEIFEKSWEELPTLWNVVKGLKSLSRKEVLEVAVQTFQGASDLITNQKVE</sequence>
<dbReference type="OrthoDB" id="1047367at2759"/>
<dbReference type="Gene3D" id="2.40.400.10">
    <property type="entry name" value="Acetoacetate decarboxylase-like"/>
    <property type="match status" value="2"/>
</dbReference>
<gene>
    <name evidence="1" type="ORF">BZ3500_MVSOF-1268-A1-R1_CHR9G10802</name>
</gene>
<name>A0A2X0KAR8_9BASI</name>
<evidence type="ECO:0000313" key="2">
    <source>
        <dbReference type="Proteomes" id="UP000249723"/>
    </source>
</evidence>
<organism evidence="1 2">
    <name type="scientific">Microbotryum saponariae</name>
    <dbReference type="NCBI Taxonomy" id="289078"/>
    <lineage>
        <taxon>Eukaryota</taxon>
        <taxon>Fungi</taxon>
        <taxon>Dikarya</taxon>
        <taxon>Basidiomycota</taxon>
        <taxon>Pucciniomycotina</taxon>
        <taxon>Microbotryomycetes</taxon>
        <taxon>Microbotryales</taxon>
        <taxon>Microbotryaceae</taxon>
        <taxon>Microbotryum</taxon>
    </lineage>
</organism>